<evidence type="ECO:0008006" key="4">
    <source>
        <dbReference type="Google" id="ProtNLM"/>
    </source>
</evidence>
<keyword evidence="1" id="KW-0472">Membrane</keyword>
<keyword evidence="3" id="KW-1185">Reference proteome</keyword>
<feature type="transmembrane region" description="Helical" evidence="1">
    <location>
        <begin position="44"/>
        <end position="64"/>
    </location>
</feature>
<keyword evidence="1" id="KW-0812">Transmembrane</keyword>
<evidence type="ECO:0000313" key="3">
    <source>
        <dbReference type="Proteomes" id="UP001597319"/>
    </source>
</evidence>
<reference evidence="3" key="1">
    <citation type="journal article" date="2019" name="Int. J. Syst. Evol. Microbiol.">
        <title>The Global Catalogue of Microorganisms (GCM) 10K type strain sequencing project: providing services to taxonomists for standard genome sequencing and annotation.</title>
        <authorList>
            <consortium name="The Broad Institute Genomics Platform"/>
            <consortium name="The Broad Institute Genome Sequencing Center for Infectious Disease"/>
            <person name="Wu L."/>
            <person name="Ma J."/>
        </authorList>
    </citation>
    <scope>NUCLEOTIDE SEQUENCE [LARGE SCALE GENOMIC DNA]</scope>
    <source>
        <strain evidence="3">KCTC 52274</strain>
    </source>
</reference>
<gene>
    <name evidence="2" type="ORF">ACFSR1_23755</name>
</gene>
<proteinExistence type="predicted"/>
<feature type="transmembrane region" description="Helical" evidence="1">
    <location>
        <begin position="7"/>
        <end position="24"/>
    </location>
</feature>
<protein>
    <recommendedName>
        <fullName evidence="4">Ferric oxidoreductase domain-containing protein</fullName>
    </recommendedName>
</protein>
<feature type="transmembrane region" description="Helical" evidence="1">
    <location>
        <begin position="76"/>
        <end position="94"/>
    </location>
</feature>
<feature type="transmembrane region" description="Helical" evidence="1">
    <location>
        <begin position="134"/>
        <end position="158"/>
    </location>
</feature>
<sequence>MKKSYSFLFIGFSLFALYILQYLLNLKWQWLYDLQLDEEYKRWSGVFVGAFILFQWILTLTRVSKKLRKHSVRFTSLHKWIGLVSPIFFYIHALEFGYGYLALLSYIFFINMILGTVNLDIIKSQKEWIFKSWMITHVLLSVVITFLVVFHIGVVFYYK</sequence>
<dbReference type="EMBL" id="JBHULE010000037">
    <property type="protein sequence ID" value="MFD2565712.1"/>
    <property type="molecule type" value="Genomic_DNA"/>
</dbReference>
<accession>A0ABW5LMT6</accession>
<dbReference type="RefSeq" id="WP_378295530.1">
    <property type="nucleotide sequence ID" value="NZ_JBHULE010000037.1"/>
</dbReference>
<keyword evidence="1" id="KW-1133">Transmembrane helix</keyword>
<organism evidence="2 3">
    <name type="scientific">Aquimarina rubra</name>
    <dbReference type="NCBI Taxonomy" id="1920033"/>
    <lineage>
        <taxon>Bacteria</taxon>
        <taxon>Pseudomonadati</taxon>
        <taxon>Bacteroidota</taxon>
        <taxon>Flavobacteriia</taxon>
        <taxon>Flavobacteriales</taxon>
        <taxon>Flavobacteriaceae</taxon>
        <taxon>Aquimarina</taxon>
    </lineage>
</organism>
<name>A0ABW5LMT6_9FLAO</name>
<comment type="caution">
    <text evidence="2">The sequence shown here is derived from an EMBL/GenBank/DDBJ whole genome shotgun (WGS) entry which is preliminary data.</text>
</comment>
<evidence type="ECO:0000313" key="2">
    <source>
        <dbReference type="EMBL" id="MFD2565712.1"/>
    </source>
</evidence>
<evidence type="ECO:0000256" key="1">
    <source>
        <dbReference type="SAM" id="Phobius"/>
    </source>
</evidence>
<dbReference type="Proteomes" id="UP001597319">
    <property type="component" value="Unassembled WGS sequence"/>
</dbReference>
<feature type="transmembrane region" description="Helical" evidence="1">
    <location>
        <begin position="100"/>
        <end position="122"/>
    </location>
</feature>